<reference evidence="3" key="1">
    <citation type="submission" date="2010-08" db="EMBL/GenBank/DDBJ databases">
        <authorList>
            <consortium name="Caenorhabditis japonica Sequencing Consortium"/>
            <person name="Wilson R.K."/>
        </authorList>
    </citation>
    <scope>NUCLEOTIDE SEQUENCE [LARGE SCALE GENOMIC DNA]</scope>
    <source>
        <strain evidence="3">DF5081</strain>
    </source>
</reference>
<feature type="transmembrane region" description="Helical" evidence="1">
    <location>
        <begin position="95"/>
        <end position="123"/>
    </location>
</feature>
<sequence>MNVSHSIWNENPVVYIWIKHIYSALITTIYPFANYCVLCKSPKHFGFLKWIIFFHSFCISIEWLSNAFLIDIYDFQPSVVLKLTGYLANTFPPMFLYSAYIVIEEVSSTSALILFCSRLLLIANMYRPHQTLNRYTLEFLIYTLVAAFGLWPIPTTIWHIPDQVAAKSVIVHQSQEPYYPDCLFEPVAIVTTDPGSGDENVAILTIVNHISVGIAIFVSAKLAFWMLSQRMVNQSEATKKLHKKFNQRTIFQVCARILAFLRLYEFLPGFCPILAHFLPMCCPFLA</sequence>
<dbReference type="AlphaFoldDB" id="A0A8R1HVN6"/>
<dbReference type="Proteomes" id="UP000005237">
    <property type="component" value="Unassembled WGS sequence"/>
</dbReference>
<dbReference type="InterPro" id="IPR019422">
    <property type="entry name" value="7TM_GPCR_serpentine_rcpt_Srh"/>
</dbReference>
<keyword evidence="1" id="KW-1133">Transmembrane helix</keyword>
<feature type="transmembrane region" description="Helical" evidence="1">
    <location>
        <begin position="135"/>
        <end position="153"/>
    </location>
</feature>
<feature type="transmembrane region" description="Helical" evidence="1">
    <location>
        <begin position="50"/>
        <end position="75"/>
    </location>
</feature>
<name>A0A8R1HVN6_CAEJA</name>
<keyword evidence="3" id="KW-1185">Reference proteome</keyword>
<evidence type="ECO:0000313" key="3">
    <source>
        <dbReference type="Proteomes" id="UP000005237"/>
    </source>
</evidence>
<dbReference type="PANTHER" id="PTHR47922">
    <property type="entry name" value="SERPENTINE RECEPTOR, CLASS H"/>
    <property type="match status" value="1"/>
</dbReference>
<reference evidence="2" key="2">
    <citation type="submission" date="2022-06" db="UniProtKB">
        <authorList>
            <consortium name="EnsemblMetazoa"/>
        </authorList>
    </citation>
    <scope>IDENTIFICATION</scope>
    <source>
        <strain evidence="2">DF5081</strain>
    </source>
</reference>
<dbReference type="PANTHER" id="PTHR47922:SF1">
    <property type="entry name" value="SERPENTINE RECEPTOR, CLASS H"/>
    <property type="match status" value="1"/>
</dbReference>
<protein>
    <submittedName>
        <fullName evidence="2">Uncharacterized protein</fullName>
    </submittedName>
</protein>
<accession>A0A8R1HVN6</accession>
<proteinExistence type="predicted"/>
<evidence type="ECO:0000313" key="2">
    <source>
        <dbReference type="EnsemblMetazoa" id="CJA12313a.1"/>
    </source>
</evidence>
<organism evidence="2 3">
    <name type="scientific">Caenorhabditis japonica</name>
    <dbReference type="NCBI Taxonomy" id="281687"/>
    <lineage>
        <taxon>Eukaryota</taxon>
        <taxon>Metazoa</taxon>
        <taxon>Ecdysozoa</taxon>
        <taxon>Nematoda</taxon>
        <taxon>Chromadorea</taxon>
        <taxon>Rhabditida</taxon>
        <taxon>Rhabditina</taxon>
        <taxon>Rhabditomorpha</taxon>
        <taxon>Rhabditoidea</taxon>
        <taxon>Rhabditidae</taxon>
        <taxon>Peloderinae</taxon>
        <taxon>Caenorhabditis</taxon>
    </lineage>
</organism>
<keyword evidence="1" id="KW-0472">Membrane</keyword>
<feature type="transmembrane region" description="Helical" evidence="1">
    <location>
        <begin position="201"/>
        <end position="224"/>
    </location>
</feature>
<dbReference type="Pfam" id="PF10318">
    <property type="entry name" value="7TM_GPCR_Srh"/>
    <property type="match status" value="1"/>
</dbReference>
<evidence type="ECO:0000256" key="1">
    <source>
        <dbReference type="SAM" id="Phobius"/>
    </source>
</evidence>
<keyword evidence="1" id="KW-0812">Transmembrane</keyword>
<dbReference type="EnsemblMetazoa" id="CJA12313a.1">
    <property type="protein sequence ID" value="CJA12313a.1"/>
    <property type="gene ID" value="WBGene00131517"/>
</dbReference>
<feature type="transmembrane region" description="Helical" evidence="1">
    <location>
        <begin position="20"/>
        <end position="38"/>
    </location>
</feature>